<dbReference type="RefSeq" id="WP_379656478.1">
    <property type="nucleotide sequence ID" value="NZ_JBHTIV010000002.1"/>
</dbReference>
<dbReference type="SUPFAM" id="SSF46955">
    <property type="entry name" value="Putative DNA-binding domain"/>
    <property type="match status" value="1"/>
</dbReference>
<reference evidence="3" key="1">
    <citation type="journal article" date="2019" name="Int. J. Syst. Evol. Microbiol.">
        <title>The Global Catalogue of Microorganisms (GCM) 10K type strain sequencing project: providing services to taxonomists for standard genome sequencing and annotation.</title>
        <authorList>
            <consortium name="The Broad Institute Genomics Platform"/>
            <consortium name="The Broad Institute Genome Sequencing Center for Infectious Disease"/>
            <person name="Wu L."/>
            <person name="Ma J."/>
        </authorList>
    </citation>
    <scope>NUCLEOTIDE SEQUENCE [LARGE SCALE GENOMIC DNA]</scope>
    <source>
        <strain evidence="3">CCUG 56752</strain>
    </source>
</reference>
<evidence type="ECO:0000313" key="3">
    <source>
        <dbReference type="Proteomes" id="UP001597049"/>
    </source>
</evidence>
<name>A0ABW3GR77_9FLAO</name>
<evidence type="ECO:0000259" key="1">
    <source>
        <dbReference type="Pfam" id="PF12728"/>
    </source>
</evidence>
<keyword evidence="3" id="KW-1185">Reference proteome</keyword>
<comment type="caution">
    <text evidence="2">The sequence shown here is derived from an EMBL/GenBank/DDBJ whole genome shotgun (WGS) entry which is preliminary data.</text>
</comment>
<dbReference type="InterPro" id="IPR041657">
    <property type="entry name" value="HTH_17"/>
</dbReference>
<accession>A0ABW3GR77</accession>
<proteinExistence type="predicted"/>
<evidence type="ECO:0000313" key="2">
    <source>
        <dbReference type="EMBL" id="MFD0931139.1"/>
    </source>
</evidence>
<organism evidence="2 3">
    <name type="scientific">Psychroflexus salinarum</name>
    <dbReference type="NCBI Taxonomy" id="546024"/>
    <lineage>
        <taxon>Bacteria</taxon>
        <taxon>Pseudomonadati</taxon>
        <taxon>Bacteroidota</taxon>
        <taxon>Flavobacteriia</taxon>
        <taxon>Flavobacteriales</taxon>
        <taxon>Flavobacteriaceae</taxon>
        <taxon>Psychroflexus</taxon>
    </lineage>
</organism>
<dbReference type="Proteomes" id="UP001597049">
    <property type="component" value="Unassembled WGS sequence"/>
</dbReference>
<sequence>MSRKKAAELLDVSLMTLNNWNKSVKLKAHKIGGVVRYDLEGIDKKKSS</sequence>
<dbReference type="Pfam" id="PF12728">
    <property type="entry name" value="HTH_17"/>
    <property type="match status" value="1"/>
</dbReference>
<dbReference type="InterPro" id="IPR009061">
    <property type="entry name" value="DNA-bd_dom_put_sf"/>
</dbReference>
<feature type="domain" description="Helix-turn-helix" evidence="1">
    <location>
        <begin position="4"/>
        <end position="43"/>
    </location>
</feature>
<gene>
    <name evidence="2" type="ORF">ACFQ0R_00860</name>
</gene>
<dbReference type="EMBL" id="JBHTIV010000002">
    <property type="protein sequence ID" value="MFD0931139.1"/>
    <property type="molecule type" value="Genomic_DNA"/>
</dbReference>
<protein>
    <submittedName>
        <fullName evidence="2">Helix-turn-helix domain-containing protein</fullName>
    </submittedName>
</protein>